<comment type="caution">
    <text evidence="4">The sequence shown here is derived from an EMBL/GenBank/DDBJ whole genome shotgun (WGS) entry which is preliminary data.</text>
</comment>
<evidence type="ECO:0000313" key="4">
    <source>
        <dbReference type="EMBL" id="OQE83708.1"/>
    </source>
</evidence>
<sequence>MPPGKLYKQPFVLVFTLFIILSKTIKSQSKDQTSNPHLLFQSPSKPPTTQTKPSTSNNMKFTATTIAAIATVLPMANAWIFTTCSGQWDGENNKGCTKSSCKGGDTIDWEATWGSDCVLRVYSDSSCSNQIGIASDDWNDHQLSKSMGSFRVSSC</sequence>
<evidence type="ECO:0000313" key="5">
    <source>
        <dbReference type="Proteomes" id="UP000191691"/>
    </source>
</evidence>
<dbReference type="OMA" id="PMANAWI"/>
<dbReference type="OrthoDB" id="4284758at2759"/>
<protein>
    <submittedName>
        <fullName evidence="4">Uncharacterized protein</fullName>
    </submittedName>
</protein>
<reference evidence="4" key="1">
    <citation type="submission" date="2016-10" db="EMBL/GenBank/DDBJ databases">
        <title>Uncovering the secondary metabolism of Penicillium species provides insights into the evolution of 6-MSA pathways.</title>
        <authorList>
            <person name="Nielsen J.C."/>
            <person name="Nielsen J."/>
        </authorList>
    </citation>
    <scope>NUCLEOTIDE SEQUENCE [LARGE SCALE GENOMIC DNA]</scope>
    <source>
        <strain evidence="4">IBT 13039</strain>
    </source>
</reference>
<proteinExistence type="predicted"/>
<evidence type="ECO:0000256" key="2">
    <source>
        <dbReference type="SAM" id="SignalP"/>
    </source>
</evidence>
<dbReference type="EMBL" id="CAJVNV010000140">
    <property type="protein sequence ID" value="CAG8073739.1"/>
    <property type="molecule type" value="Genomic_DNA"/>
</dbReference>
<dbReference type="Proteomes" id="UP000191691">
    <property type="component" value="Unassembled WGS sequence"/>
</dbReference>
<keyword evidence="5" id="KW-1185">Reference proteome</keyword>
<feature type="compositionally biased region" description="Low complexity" evidence="1">
    <location>
        <begin position="41"/>
        <end position="57"/>
    </location>
</feature>
<evidence type="ECO:0000256" key="1">
    <source>
        <dbReference type="SAM" id="MobiDB-lite"/>
    </source>
</evidence>
<reference evidence="3" key="3">
    <citation type="submission" date="2021-07" db="EMBL/GenBank/DDBJ databases">
        <authorList>
            <person name="Branca A.L. A."/>
        </authorList>
    </citation>
    <scope>NUCLEOTIDE SEQUENCE</scope>
</reference>
<organism evidence="4 5">
    <name type="scientific">Penicillium nalgiovense</name>
    <dbReference type="NCBI Taxonomy" id="60175"/>
    <lineage>
        <taxon>Eukaryota</taxon>
        <taxon>Fungi</taxon>
        <taxon>Dikarya</taxon>
        <taxon>Ascomycota</taxon>
        <taxon>Pezizomycotina</taxon>
        <taxon>Eurotiomycetes</taxon>
        <taxon>Eurotiomycetidae</taxon>
        <taxon>Eurotiales</taxon>
        <taxon>Aspergillaceae</taxon>
        <taxon>Penicillium</taxon>
    </lineage>
</organism>
<dbReference type="EMBL" id="MOOB01000031">
    <property type="protein sequence ID" value="OQE83708.1"/>
    <property type="molecule type" value="Genomic_DNA"/>
</dbReference>
<evidence type="ECO:0000313" key="3">
    <source>
        <dbReference type="EMBL" id="CAG8073739.1"/>
    </source>
</evidence>
<name>A0A1V6Y8Q7_PENNA</name>
<reference evidence="5" key="2">
    <citation type="journal article" date="2017" name="Nat. Microbiol.">
        <title>Global analysis of biosynthetic gene clusters reveals vast potential of secondary metabolite production in Penicillium species.</title>
        <authorList>
            <person name="Nielsen J.C."/>
            <person name="Grijseels S."/>
            <person name="Prigent S."/>
            <person name="Ji B."/>
            <person name="Dainat J."/>
            <person name="Nielsen K.F."/>
            <person name="Frisvad J.C."/>
            <person name="Workman M."/>
            <person name="Nielsen J."/>
        </authorList>
    </citation>
    <scope>NUCLEOTIDE SEQUENCE [LARGE SCALE GENOMIC DNA]</scope>
    <source>
        <strain evidence="5">IBT 13039</strain>
    </source>
</reference>
<dbReference type="Proteomes" id="UP001153461">
    <property type="component" value="Unassembled WGS sequence"/>
</dbReference>
<feature type="signal peptide" evidence="2">
    <location>
        <begin position="1"/>
        <end position="27"/>
    </location>
</feature>
<feature type="region of interest" description="Disordered" evidence="1">
    <location>
        <begin position="31"/>
        <end position="57"/>
    </location>
</feature>
<accession>A0A1V6Y8Q7</accession>
<gene>
    <name evidence="4" type="ORF">PENNAL_c0031G07475</name>
    <name evidence="3" type="ORF">PNAL_LOCUS3931</name>
</gene>
<keyword evidence="2" id="KW-0732">Signal</keyword>
<dbReference type="AlphaFoldDB" id="A0A1V6Y8Q7"/>
<feature type="chain" id="PRO_5012076708" evidence="2">
    <location>
        <begin position="28"/>
        <end position="155"/>
    </location>
</feature>